<keyword evidence="6" id="KW-0175">Coiled coil</keyword>
<dbReference type="GO" id="GO:0006281">
    <property type="term" value="P:DNA repair"/>
    <property type="evidence" value="ECO:0007669"/>
    <property type="project" value="InterPro"/>
</dbReference>
<evidence type="ECO:0000256" key="3">
    <source>
        <dbReference type="ARBA" id="ARBA00022722"/>
    </source>
</evidence>
<dbReference type="GO" id="GO:0003676">
    <property type="term" value="F:nucleic acid binding"/>
    <property type="evidence" value="ECO:0007669"/>
    <property type="project" value="InterPro"/>
</dbReference>
<dbReference type="Pfam" id="PF02272">
    <property type="entry name" value="DHHA1"/>
    <property type="match status" value="1"/>
</dbReference>
<dbReference type="RefSeq" id="WP_095066213.1">
    <property type="nucleotide sequence ID" value="NZ_LT906470.1"/>
</dbReference>
<sequence length="660" mass="73896">MIRKKRWRLSSGDTEQENILIRELGVNPIVAKLMVNRHIDVNEGRRFLTGNLSDLLEPFTLKDMDIAVSLIQKTLESNKSIVIYGDYDVDGITATSLLYRFFQRLHANVSYYIPERQSEGYGLNLEALEHLVEQGTALVITVDCGISSYDIVEAVRDRLDIIITDHHTAPDRIPRAKAVINHKQKDCPYTDKNLSGVGVAFKLCQALWLTKYGEWYLDDLDIVALGTVADVVPLVGENRVIVKAGLEKMNEHPNLGIHKLIDVSGLHEKNITSGHIGFTLAPRLNAAGRVTHATRAVELLVTDDSDVAEAIAEELNETNRERQELERNIYEQARIDVLNQGHEADYVTVVAGKEWHPGVIGIVASRLVEEFYKPTLVISIHDGVGKGSCRSIDGFNIYDALKSCEDILIQFGGHAAAAGFSIDANRIDELRSRLTEYCKRTIDDEEYVPVVFIDAELPVDDIDVDIIDSISALEPYGMANSTPVFAVMEAVVQDIMLMGQLKTHCKVILETSRGTLDAIAWNRPELFKLIFVGTKVKVAFSLQKNEWQGTVSPQLMIQDIEPITEEPISLTAEGLRQIYVIVKHSMRGNSQSVYHVEQAILRRKPTEQNNRSALASLDVFKELGIVKEYTSDDGQLMLRWNTVEGKLDLVTSVTFLTYSR</sequence>
<comment type="similarity">
    <text evidence="1">Belongs to the RecJ family.</text>
</comment>
<reference evidence="10 11" key="1">
    <citation type="submission" date="2017-06" db="EMBL/GenBank/DDBJ databases">
        <authorList>
            <consortium name="Pathogen Informatics"/>
        </authorList>
    </citation>
    <scope>NUCLEOTIDE SEQUENCE [LARGE SCALE GENOMIC DNA]</scope>
    <source>
        <strain evidence="10 11">NCTC12018</strain>
    </source>
</reference>
<dbReference type="InterPro" id="IPR041122">
    <property type="entry name" value="RecJ_OB"/>
</dbReference>
<evidence type="ECO:0000256" key="6">
    <source>
        <dbReference type="SAM" id="Coils"/>
    </source>
</evidence>
<dbReference type="Proteomes" id="UP000214973">
    <property type="component" value="Chromosome 1"/>
</dbReference>
<dbReference type="InterPro" id="IPR001667">
    <property type="entry name" value="DDH_dom"/>
</dbReference>
<dbReference type="AlphaFoldDB" id="A0A239ZFH9"/>
<feature type="domain" description="RecJ OB" evidence="9">
    <location>
        <begin position="453"/>
        <end position="559"/>
    </location>
</feature>
<evidence type="ECO:0000256" key="5">
    <source>
        <dbReference type="ARBA" id="ARBA00022839"/>
    </source>
</evidence>
<feature type="domain" description="DHHA1" evidence="8">
    <location>
        <begin position="347"/>
        <end position="439"/>
    </location>
</feature>
<evidence type="ECO:0000313" key="10">
    <source>
        <dbReference type="EMBL" id="SNV69434.1"/>
    </source>
</evidence>
<evidence type="ECO:0000256" key="4">
    <source>
        <dbReference type="ARBA" id="ARBA00022801"/>
    </source>
</evidence>
<evidence type="ECO:0000259" key="8">
    <source>
        <dbReference type="Pfam" id="PF02272"/>
    </source>
</evidence>
<protein>
    <recommendedName>
        <fullName evidence="2">Single-stranded-DNA-specific exonuclease RecJ</fullName>
    </recommendedName>
</protein>
<dbReference type="PANTHER" id="PTHR30255">
    <property type="entry name" value="SINGLE-STRANDED-DNA-SPECIFIC EXONUCLEASE RECJ"/>
    <property type="match status" value="1"/>
</dbReference>
<dbReference type="NCBIfam" id="TIGR00644">
    <property type="entry name" value="recJ"/>
    <property type="match status" value="1"/>
</dbReference>
<dbReference type="EMBL" id="LT906470">
    <property type="protein sequence ID" value="SNV69434.1"/>
    <property type="molecule type" value="Genomic_DNA"/>
</dbReference>
<proteinExistence type="inferred from homology"/>
<evidence type="ECO:0000259" key="7">
    <source>
        <dbReference type="Pfam" id="PF01368"/>
    </source>
</evidence>
<dbReference type="Gene3D" id="3.10.310.30">
    <property type="match status" value="1"/>
</dbReference>
<dbReference type="GO" id="GO:0008409">
    <property type="term" value="F:5'-3' exonuclease activity"/>
    <property type="evidence" value="ECO:0007669"/>
    <property type="project" value="InterPro"/>
</dbReference>
<gene>
    <name evidence="10" type="primary">recJ</name>
    <name evidence="10" type="ORF">SAMEA44547418_01295</name>
</gene>
<feature type="domain" description="DDH" evidence="7">
    <location>
        <begin position="80"/>
        <end position="227"/>
    </location>
</feature>
<dbReference type="Pfam" id="PF17768">
    <property type="entry name" value="RecJ_OB"/>
    <property type="match status" value="1"/>
</dbReference>
<keyword evidence="11" id="KW-1185">Reference proteome</keyword>
<keyword evidence="3" id="KW-0540">Nuclease</keyword>
<dbReference type="Pfam" id="PF01368">
    <property type="entry name" value="DHH"/>
    <property type="match status" value="1"/>
</dbReference>
<dbReference type="InterPro" id="IPR038763">
    <property type="entry name" value="DHH_sf"/>
</dbReference>
<accession>A0A239ZFH9</accession>
<dbReference type="SUPFAM" id="SSF64182">
    <property type="entry name" value="DHH phosphoesterases"/>
    <property type="match status" value="1"/>
</dbReference>
<name>A0A239ZFH9_9FIRM</name>
<dbReference type="Gene3D" id="3.90.1640.30">
    <property type="match status" value="1"/>
</dbReference>
<dbReference type="InterPro" id="IPR003156">
    <property type="entry name" value="DHHA1_dom"/>
</dbReference>
<dbReference type="PANTHER" id="PTHR30255:SF2">
    <property type="entry name" value="SINGLE-STRANDED-DNA-SPECIFIC EXONUCLEASE RECJ"/>
    <property type="match status" value="1"/>
</dbReference>
<dbReference type="KEGG" id="vrm:44547418_01295"/>
<keyword evidence="5 10" id="KW-0269">Exonuclease</keyword>
<evidence type="ECO:0000259" key="9">
    <source>
        <dbReference type="Pfam" id="PF17768"/>
    </source>
</evidence>
<feature type="coiled-coil region" evidence="6">
    <location>
        <begin position="308"/>
        <end position="335"/>
    </location>
</feature>
<keyword evidence="4 10" id="KW-0378">Hydrolase</keyword>
<organism evidence="10 11">
    <name type="scientific">Veillonella rodentium</name>
    <dbReference type="NCBI Taxonomy" id="248315"/>
    <lineage>
        <taxon>Bacteria</taxon>
        <taxon>Bacillati</taxon>
        <taxon>Bacillota</taxon>
        <taxon>Negativicutes</taxon>
        <taxon>Veillonellales</taxon>
        <taxon>Veillonellaceae</taxon>
        <taxon>Veillonella</taxon>
    </lineage>
</organism>
<dbReference type="GO" id="GO:0006310">
    <property type="term" value="P:DNA recombination"/>
    <property type="evidence" value="ECO:0007669"/>
    <property type="project" value="InterPro"/>
</dbReference>
<evidence type="ECO:0000313" key="11">
    <source>
        <dbReference type="Proteomes" id="UP000214973"/>
    </source>
</evidence>
<dbReference type="InterPro" id="IPR051673">
    <property type="entry name" value="SSDNA_exonuclease_RecJ"/>
</dbReference>
<evidence type="ECO:0000256" key="2">
    <source>
        <dbReference type="ARBA" id="ARBA00019841"/>
    </source>
</evidence>
<dbReference type="InterPro" id="IPR004610">
    <property type="entry name" value="RecJ"/>
</dbReference>
<evidence type="ECO:0000256" key="1">
    <source>
        <dbReference type="ARBA" id="ARBA00005915"/>
    </source>
</evidence>